<proteinExistence type="inferred from homology"/>
<dbReference type="SUPFAM" id="SSF111369">
    <property type="entry name" value="HlyD-like secretion proteins"/>
    <property type="match status" value="1"/>
</dbReference>
<dbReference type="Gene3D" id="1.10.287.470">
    <property type="entry name" value="Helix hairpin bin"/>
    <property type="match status" value="1"/>
</dbReference>
<evidence type="ECO:0000256" key="2">
    <source>
        <dbReference type="ARBA" id="ARBA00022448"/>
    </source>
</evidence>
<keyword evidence="6" id="KW-1185">Reference proteome</keyword>
<reference evidence="5 6" key="1">
    <citation type="submission" date="2017-05" db="EMBL/GenBank/DDBJ databases">
        <authorList>
            <person name="Varghese N."/>
            <person name="Submissions S."/>
        </authorList>
    </citation>
    <scope>NUCLEOTIDE SEQUENCE [LARGE SCALE GENOMIC DNA]</scope>
    <source>
        <strain evidence="5 6">DSM 27040</strain>
    </source>
</reference>
<organism evidence="5 6">
    <name type="scientific">Saccharicrinis carchari</name>
    <dbReference type="NCBI Taxonomy" id="1168039"/>
    <lineage>
        <taxon>Bacteria</taxon>
        <taxon>Pseudomonadati</taxon>
        <taxon>Bacteroidota</taxon>
        <taxon>Bacteroidia</taxon>
        <taxon>Marinilabiliales</taxon>
        <taxon>Marinilabiliaceae</taxon>
        <taxon>Saccharicrinis</taxon>
    </lineage>
</organism>
<feature type="signal peptide" evidence="3">
    <location>
        <begin position="1"/>
        <end position="18"/>
    </location>
</feature>
<feature type="chain" id="PRO_5021904359" evidence="3">
    <location>
        <begin position="19"/>
        <end position="369"/>
    </location>
</feature>
<sequence length="369" mass="40568">MKHTIIITLLTLSLFIMACQSSSTDTNETVSNLIEISKTQFKSEQMEMSAPERIGFNNKLHFTGSVVPAPNGHAIISAPIAGTIKNIKVVTGQHVPKGTTLLTVSGHAIIDLQKDYAESLATLQRLKIDYERIKALYKENIGTKKDFTLIQSNYKVELAKSNALKMKLESAGLSADKIAEGSFSETYALKAPISGYVSRIDASVGQFVEPLAVLSQIIDAASFRLSIPIFGRDINKLVTGQIVEFYSGNNQNEILHATINSIGKSVDPTSKAIVCFAQIHDRSNLVSHQFVEGDIFLSSDTSLAVPTSAILKAENAHFVLVLKKETEEAYFYKKTKVITGRENTDYTELLNNEPENKQVLNGVYHIKVE</sequence>
<protein>
    <submittedName>
        <fullName evidence="5">RND family efflux transporter, MFP subunit</fullName>
    </submittedName>
</protein>
<dbReference type="Gene3D" id="2.40.50.100">
    <property type="match status" value="1"/>
</dbReference>
<dbReference type="Pfam" id="PF25973">
    <property type="entry name" value="BSH_CzcB"/>
    <property type="match status" value="1"/>
</dbReference>
<evidence type="ECO:0000256" key="1">
    <source>
        <dbReference type="ARBA" id="ARBA00009477"/>
    </source>
</evidence>
<feature type="domain" description="CzcB-like barrel-sandwich hybrid" evidence="4">
    <location>
        <begin position="74"/>
        <end position="216"/>
    </location>
</feature>
<dbReference type="GO" id="GO:0015679">
    <property type="term" value="P:plasma membrane copper ion transport"/>
    <property type="evidence" value="ECO:0007669"/>
    <property type="project" value="TreeGrafter"/>
</dbReference>
<dbReference type="Proteomes" id="UP000319040">
    <property type="component" value="Unassembled WGS sequence"/>
</dbReference>
<dbReference type="GO" id="GO:0016020">
    <property type="term" value="C:membrane"/>
    <property type="evidence" value="ECO:0007669"/>
    <property type="project" value="InterPro"/>
</dbReference>
<accession>A0A521D5I3</accession>
<evidence type="ECO:0000313" key="6">
    <source>
        <dbReference type="Proteomes" id="UP000319040"/>
    </source>
</evidence>
<gene>
    <name evidence="5" type="ORF">SAMN06265379_104263</name>
</gene>
<evidence type="ECO:0000256" key="3">
    <source>
        <dbReference type="SAM" id="SignalP"/>
    </source>
</evidence>
<dbReference type="Gene3D" id="2.40.420.20">
    <property type="match status" value="1"/>
</dbReference>
<dbReference type="RefSeq" id="WP_142533404.1">
    <property type="nucleotide sequence ID" value="NZ_FXTB01000004.1"/>
</dbReference>
<dbReference type="GO" id="GO:0022857">
    <property type="term" value="F:transmembrane transporter activity"/>
    <property type="evidence" value="ECO:0007669"/>
    <property type="project" value="InterPro"/>
</dbReference>
<dbReference type="PANTHER" id="PTHR30097:SF4">
    <property type="entry name" value="SLR6042 PROTEIN"/>
    <property type="match status" value="1"/>
</dbReference>
<comment type="similarity">
    <text evidence="1">Belongs to the membrane fusion protein (MFP) (TC 8.A.1) family.</text>
</comment>
<dbReference type="GO" id="GO:0060003">
    <property type="term" value="P:copper ion export"/>
    <property type="evidence" value="ECO:0007669"/>
    <property type="project" value="TreeGrafter"/>
</dbReference>
<dbReference type="NCBIfam" id="TIGR01730">
    <property type="entry name" value="RND_mfp"/>
    <property type="match status" value="1"/>
</dbReference>
<dbReference type="AlphaFoldDB" id="A0A521D5I3"/>
<dbReference type="OrthoDB" id="9814657at2"/>
<dbReference type="Gene3D" id="2.40.30.170">
    <property type="match status" value="1"/>
</dbReference>
<name>A0A521D5I3_SACCC</name>
<keyword evidence="2" id="KW-0813">Transport</keyword>
<evidence type="ECO:0000313" key="5">
    <source>
        <dbReference type="EMBL" id="SMO66954.1"/>
    </source>
</evidence>
<dbReference type="InterPro" id="IPR058647">
    <property type="entry name" value="BSH_CzcB-like"/>
</dbReference>
<evidence type="ECO:0000259" key="4">
    <source>
        <dbReference type="Pfam" id="PF25973"/>
    </source>
</evidence>
<dbReference type="PANTHER" id="PTHR30097">
    <property type="entry name" value="CATION EFFLUX SYSTEM PROTEIN CUSB"/>
    <property type="match status" value="1"/>
</dbReference>
<dbReference type="EMBL" id="FXTB01000004">
    <property type="protein sequence ID" value="SMO66954.1"/>
    <property type="molecule type" value="Genomic_DNA"/>
</dbReference>
<dbReference type="GO" id="GO:0030313">
    <property type="term" value="C:cell envelope"/>
    <property type="evidence" value="ECO:0007669"/>
    <property type="project" value="TreeGrafter"/>
</dbReference>
<dbReference type="InterPro" id="IPR006143">
    <property type="entry name" value="RND_pump_MFP"/>
</dbReference>
<dbReference type="InterPro" id="IPR051909">
    <property type="entry name" value="MFP_Cation_Efflux"/>
</dbReference>
<keyword evidence="3" id="KW-0732">Signal</keyword>
<dbReference type="PROSITE" id="PS51257">
    <property type="entry name" value="PROKAR_LIPOPROTEIN"/>
    <property type="match status" value="1"/>
</dbReference>